<feature type="active site" description="Charge relay system" evidence="1">
    <location>
        <position position="198"/>
    </location>
</feature>
<feature type="active site" description="Charge relay system" evidence="1">
    <location>
        <position position="229"/>
    </location>
</feature>
<dbReference type="PANTHER" id="PTHR11614">
    <property type="entry name" value="PHOSPHOLIPASE-RELATED"/>
    <property type="match status" value="1"/>
</dbReference>
<dbReference type="AlphaFoldDB" id="A0A559KDT8"/>
<evidence type="ECO:0000259" key="3">
    <source>
        <dbReference type="Pfam" id="PF12146"/>
    </source>
</evidence>
<dbReference type="Proteomes" id="UP000317036">
    <property type="component" value="Unassembled WGS sequence"/>
</dbReference>
<dbReference type="InterPro" id="IPR022742">
    <property type="entry name" value="Hydrolase_4"/>
</dbReference>
<dbReference type="EMBL" id="VNJI01000009">
    <property type="protein sequence ID" value="TVY10290.1"/>
    <property type="molecule type" value="Genomic_DNA"/>
</dbReference>
<dbReference type="GO" id="GO:0052689">
    <property type="term" value="F:carboxylic ester hydrolase activity"/>
    <property type="evidence" value="ECO:0007669"/>
    <property type="project" value="InterPro"/>
</dbReference>
<evidence type="ECO:0000256" key="2">
    <source>
        <dbReference type="PIRSR" id="PIRSR017388-2"/>
    </source>
</evidence>
<dbReference type="OrthoDB" id="9800213at2"/>
<feature type="binding site" evidence="2">
    <location>
        <position position="100"/>
    </location>
    <ligand>
        <name>substrate</name>
    </ligand>
</feature>
<dbReference type="InterPro" id="IPR012354">
    <property type="entry name" value="Esterase_lipase"/>
</dbReference>
<evidence type="ECO:0000256" key="1">
    <source>
        <dbReference type="PIRSR" id="PIRSR017388-1"/>
    </source>
</evidence>
<feature type="active site" description="Nucleophile" evidence="1">
    <location>
        <position position="99"/>
    </location>
</feature>
<dbReference type="Pfam" id="PF12146">
    <property type="entry name" value="Hydrolase_4"/>
    <property type="match status" value="1"/>
</dbReference>
<protein>
    <submittedName>
        <fullName evidence="4">Alpha/beta fold hydrolase</fullName>
    </submittedName>
</protein>
<keyword evidence="4" id="KW-0378">Hydrolase</keyword>
<dbReference type="InterPro" id="IPR029058">
    <property type="entry name" value="AB_hydrolase_fold"/>
</dbReference>
<dbReference type="PIRSF" id="PIRSF017388">
    <property type="entry name" value="Esterase_lipase"/>
    <property type="match status" value="1"/>
</dbReference>
<dbReference type="SUPFAM" id="SSF53474">
    <property type="entry name" value="alpha/beta-Hydrolases"/>
    <property type="match status" value="1"/>
</dbReference>
<accession>A0A559KDT8</accession>
<sequence length="284" mass="32324">MTRIYRTPEPFILHGHGDRALTELLMIHGFTGSPSEFRRIGYFMNDLGYTVRGILLPGHGTTPEDMIKTGWDDWHNAVLKSYDDIRNKEKKRIFAIGHSMGGLLALKLSMERMLSGVVTLSAPIFFTTWKTVLAVLAQYFIKYVDKKPTVAAHIIEEACTYDRAPVPCVVHLRKLLKLVKSSLDQVRVPIFIGQGERDNLVIPRRSADYIYSKVASPLRQVTYYSRTSHSILLEEEWAQVYEDIHQFIETVTQLGAWKQAAVSEVPYTIVEEAGDIDDHTRSVN</sequence>
<dbReference type="RefSeq" id="WP_144845882.1">
    <property type="nucleotide sequence ID" value="NZ_VNJI01000009.1"/>
</dbReference>
<dbReference type="InterPro" id="IPR051044">
    <property type="entry name" value="MAG_DAG_Lipase"/>
</dbReference>
<proteinExistence type="predicted"/>
<dbReference type="Gene3D" id="3.40.50.1820">
    <property type="entry name" value="alpha/beta hydrolase"/>
    <property type="match status" value="1"/>
</dbReference>
<evidence type="ECO:0000313" key="5">
    <source>
        <dbReference type="Proteomes" id="UP000317036"/>
    </source>
</evidence>
<evidence type="ECO:0000313" key="4">
    <source>
        <dbReference type="EMBL" id="TVY10290.1"/>
    </source>
</evidence>
<organism evidence="4 5">
    <name type="scientific">Paenibacillus cremeus</name>
    <dbReference type="NCBI Taxonomy" id="2163881"/>
    <lineage>
        <taxon>Bacteria</taxon>
        <taxon>Bacillati</taxon>
        <taxon>Bacillota</taxon>
        <taxon>Bacilli</taxon>
        <taxon>Bacillales</taxon>
        <taxon>Paenibacillaceae</taxon>
        <taxon>Paenibacillus</taxon>
    </lineage>
</organism>
<gene>
    <name evidence="4" type="ORF">FPZ49_09535</name>
</gene>
<feature type="binding site" evidence="2">
    <location>
        <position position="30"/>
    </location>
    <ligand>
        <name>substrate</name>
    </ligand>
</feature>
<comment type="caution">
    <text evidence="4">The sequence shown here is derived from an EMBL/GenBank/DDBJ whole genome shotgun (WGS) entry which is preliminary data.</text>
</comment>
<reference evidence="4 5" key="1">
    <citation type="submission" date="2019-07" db="EMBL/GenBank/DDBJ databases">
        <authorList>
            <person name="Kim J."/>
        </authorList>
    </citation>
    <scope>NUCLEOTIDE SEQUENCE [LARGE SCALE GENOMIC DNA]</scope>
    <source>
        <strain evidence="4 5">JC52</strain>
    </source>
</reference>
<name>A0A559KDT8_9BACL</name>
<keyword evidence="5" id="KW-1185">Reference proteome</keyword>
<feature type="domain" description="Serine aminopeptidase S33" evidence="3">
    <location>
        <begin position="24"/>
        <end position="236"/>
    </location>
</feature>